<comment type="similarity">
    <text evidence="2">Belongs to the phospholipase D family.</text>
</comment>
<comment type="catalytic activity">
    <reaction evidence="1">
        <text>a 1,2-diacyl-sn-glycero-3-phosphocholine + H2O = a 1,2-diacyl-sn-glycero-3-phosphate + choline + H(+)</text>
        <dbReference type="Rhea" id="RHEA:14445"/>
        <dbReference type="ChEBI" id="CHEBI:15354"/>
        <dbReference type="ChEBI" id="CHEBI:15377"/>
        <dbReference type="ChEBI" id="CHEBI:15378"/>
        <dbReference type="ChEBI" id="CHEBI:57643"/>
        <dbReference type="ChEBI" id="CHEBI:58608"/>
        <dbReference type="EC" id="3.1.4.4"/>
    </reaction>
</comment>
<gene>
    <name evidence="8" type="ORF">BC643_1178</name>
</gene>
<dbReference type="GO" id="GO:0006793">
    <property type="term" value="P:phosphorus metabolic process"/>
    <property type="evidence" value="ECO:0007669"/>
    <property type="project" value="UniProtKB-ARBA"/>
</dbReference>
<dbReference type="CDD" id="cd09173">
    <property type="entry name" value="PLDc_Nuc_like_unchar1_2"/>
    <property type="match status" value="1"/>
</dbReference>
<dbReference type="InterPro" id="IPR051406">
    <property type="entry name" value="PLD_domain"/>
</dbReference>
<name>A0A419W5W1_9BACT</name>
<evidence type="ECO:0000256" key="3">
    <source>
        <dbReference type="ARBA" id="ARBA00012027"/>
    </source>
</evidence>
<sequence>MGNTSTTDCQVKADNPHALFTLVAYRGEGMLLLAMNWKAGEPPKDFVGFSIEYKEPNGYKYYALKNRLSFLEENGKPSKESISSLLAPFQKFRWIHFPRNANMKGNFTYRVSPVFMNINNELSYGEPQIVSISLSNETYPNKLNVTFTRGFVSSQAFVNRYESEGGIPALLPTSSKIGLDFTPTHPKAQQALAWMGFEATEEILKLLDDAIDDEDAEVRVVAYDINQPDVLKRLIQLGPRLKIIIDNSGEHGKDDSAETKAMTVLMESAHAEVKRHHMSGLQHNKTIVIDGPKVKAVICGSTNFTWRGFYVQANNAVIMRGAKAIKPFMEAFEYYWQYDKAKNFGQTQSAQWTDIALNNVDVKVSFSPHSKDNALLDEIAHDIEHNTNSSLFYSLAFLYQTSGSIRNAVTQLTNSGETFIYGVSDKEVGGLDLQKPDGSVLPVYPSVLSKNLPEPFKSEPTGGRGTRMHHKFVVIDFDRPTARVYFGSYNFSPTADTKNGENLLLIKDQRIAVSYMIEALRIFDHYHFRVAAKESQKSGNILFLQKPPKVENEKAWWEEYYTDKKKIKDRLLFSAK</sequence>
<evidence type="ECO:0000256" key="4">
    <source>
        <dbReference type="ARBA" id="ARBA00022801"/>
    </source>
</evidence>
<keyword evidence="6" id="KW-0443">Lipid metabolism</keyword>
<evidence type="ECO:0000259" key="7">
    <source>
        <dbReference type="PROSITE" id="PS50035"/>
    </source>
</evidence>
<dbReference type="OrthoDB" id="9762009at2"/>
<comment type="caution">
    <text evidence="8">The sequence shown here is derived from an EMBL/GenBank/DDBJ whole genome shotgun (WGS) entry which is preliminary data.</text>
</comment>
<dbReference type="GO" id="GO:0004630">
    <property type="term" value="F:phospholipase D activity"/>
    <property type="evidence" value="ECO:0007669"/>
    <property type="project" value="UniProtKB-EC"/>
</dbReference>
<protein>
    <recommendedName>
        <fullName evidence="3">phospholipase D</fullName>
        <ecNumber evidence="3">3.1.4.4</ecNumber>
    </recommendedName>
</protein>
<dbReference type="Gene3D" id="3.30.870.10">
    <property type="entry name" value="Endonuclease Chain A"/>
    <property type="match status" value="2"/>
</dbReference>
<proteinExistence type="inferred from homology"/>
<evidence type="ECO:0000256" key="6">
    <source>
        <dbReference type="ARBA" id="ARBA00023098"/>
    </source>
</evidence>
<keyword evidence="9" id="KW-1185">Reference proteome</keyword>
<dbReference type="InterPro" id="IPR001736">
    <property type="entry name" value="PLipase_D/transphosphatidylase"/>
</dbReference>
<evidence type="ECO:0000313" key="9">
    <source>
        <dbReference type="Proteomes" id="UP000283387"/>
    </source>
</evidence>
<evidence type="ECO:0000256" key="2">
    <source>
        <dbReference type="ARBA" id="ARBA00008664"/>
    </source>
</evidence>
<dbReference type="InterPro" id="IPR025202">
    <property type="entry name" value="PLD-like_dom"/>
</dbReference>
<dbReference type="RefSeq" id="WP_120272203.1">
    <property type="nucleotide sequence ID" value="NZ_RAPN01000001.1"/>
</dbReference>
<dbReference type="GO" id="GO:0016042">
    <property type="term" value="P:lipid catabolic process"/>
    <property type="evidence" value="ECO:0007669"/>
    <property type="project" value="UniProtKB-KW"/>
</dbReference>
<dbReference type="EMBL" id="RAPN01000001">
    <property type="protein sequence ID" value="RKD90834.1"/>
    <property type="molecule type" value="Genomic_DNA"/>
</dbReference>
<keyword evidence="5" id="KW-0442">Lipid degradation</keyword>
<dbReference type="SUPFAM" id="SSF56024">
    <property type="entry name" value="Phospholipase D/nuclease"/>
    <property type="match status" value="2"/>
</dbReference>
<dbReference type="Proteomes" id="UP000283387">
    <property type="component" value="Unassembled WGS sequence"/>
</dbReference>
<accession>A0A419W5W1</accession>
<keyword evidence="4" id="KW-0378">Hydrolase</keyword>
<feature type="domain" description="PLD phosphodiesterase" evidence="7">
    <location>
        <begin position="278"/>
        <end position="308"/>
    </location>
</feature>
<organism evidence="8 9">
    <name type="scientific">Mangrovibacterium diazotrophicum</name>
    <dbReference type="NCBI Taxonomy" id="1261403"/>
    <lineage>
        <taxon>Bacteria</taxon>
        <taxon>Pseudomonadati</taxon>
        <taxon>Bacteroidota</taxon>
        <taxon>Bacteroidia</taxon>
        <taxon>Marinilabiliales</taxon>
        <taxon>Prolixibacteraceae</taxon>
        <taxon>Mangrovibacterium</taxon>
    </lineage>
</organism>
<dbReference type="EC" id="3.1.4.4" evidence="3"/>
<dbReference type="AlphaFoldDB" id="A0A419W5W1"/>
<dbReference type="PANTHER" id="PTHR43856:SF1">
    <property type="entry name" value="MITOCHONDRIAL CARDIOLIPIN HYDROLASE"/>
    <property type="match status" value="1"/>
</dbReference>
<evidence type="ECO:0000313" key="8">
    <source>
        <dbReference type="EMBL" id="RKD90834.1"/>
    </source>
</evidence>
<dbReference type="PANTHER" id="PTHR43856">
    <property type="entry name" value="CARDIOLIPIN HYDROLASE"/>
    <property type="match status" value="1"/>
</dbReference>
<dbReference type="PROSITE" id="PS50035">
    <property type="entry name" value="PLD"/>
    <property type="match status" value="2"/>
</dbReference>
<evidence type="ECO:0000256" key="5">
    <source>
        <dbReference type="ARBA" id="ARBA00022963"/>
    </source>
</evidence>
<dbReference type="CDD" id="cd09172">
    <property type="entry name" value="PLDc_Nuc_like_unchar1_1"/>
    <property type="match status" value="1"/>
</dbReference>
<dbReference type="Pfam" id="PF13091">
    <property type="entry name" value="PLDc_2"/>
    <property type="match status" value="2"/>
</dbReference>
<feature type="domain" description="PLD phosphodiesterase" evidence="7">
    <location>
        <begin position="464"/>
        <end position="495"/>
    </location>
</feature>
<reference evidence="8 9" key="1">
    <citation type="submission" date="2018-09" db="EMBL/GenBank/DDBJ databases">
        <title>Genomic Encyclopedia of Archaeal and Bacterial Type Strains, Phase II (KMG-II): from individual species to whole genera.</title>
        <authorList>
            <person name="Goeker M."/>
        </authorList>
    </citation>
    <scope>NUCLEOTIDE SEQUENCE [LARGE SCALE GENOMIC DNA]</scope>
    <source>
        <strain evidence="8 9">DSM 27148</strain>
    </source>
</reference>
<dbReference type="GO" id="GO:0016891">
    <property type="term" value="F:RNA endonuclease activity producing 5'-phosphomonoesters, hydrolytic mechanism"/>
    <property type="evidence" value="ECO:0007669"/>
    <property type="project" value="TreeGrafter"/>
</dbReference>
<dbReference type="SMART" id="SM00155">
    <property type="entry name" value="PLDc"/>
    <property type="match status" value="2"/>
</dbReference>
<evidence type="ECO:0000256" key="1">
    <source>
        <dbReference type="ARBA" id="ARBA00000798"/>
    </source>
</evidence>